<organism evidence="8 9">
    <name type="scientific">Candidatus Stercoripulliclostridium merdigallinarum</name>
    <dbReference type="NCBI Taxonomy" id="2840951"/>
    <lineage>
        <taxon>Bacteria</taxon>
        <taxon>Bacillati</taxon>
        <taxon>Bacillota</taxon>
        <taxon>Clostridia</taxon>
        <taxon>Eubacteriales</taxon>
        <taxon>Candidatus Stercoripulliclostridium</taxon>
    </lineage>
</organism>
<gene>
    <name evidence="8" type="ORF">IAB05_01455</name>
</gene>
<evidence type="ECO:0000313" key="8">
    <source>
        <dbReference type="EMBL" id="HIU60037.1"/>
    </source>
</evidence>
<evidence type="ECO:0000313" key="9">
    <source>
        <dbReference type="Proteomes" id="UP000824094"/>
    </source>
</evidence>
<dbReference type="GO" id="GO:0000455">
    <property type="term" value="P:enzyme-directed rRNA pseudouridine synthesis"/>
    <property type="evidence" value="ECO:0007669"/>
    <property type="project" value="TreeGrafter"/>
</dbReference>
<dbReference type="SUPFAM" id="SSF55174">
    <property type="entry name" value="Alpha-L RNA-binding motif"/>
    <property type="match status" value="1"/>
</dbReference>
<dbReference type="InterPro" id="IPR006225">
    <property type="entry name" value="PsdUridine_synth_RluC/D"/>
</dbReference>
<reference evidence="8" key="2">
    <citation type="journal article" date="2021" name="PeerJ">
        <title>Extensive microbial diversity within the chicken gut microbiome revealed by metagenomics and culture.</title>
        <authorList>
            <person name="Gilroy R."/>
            <person name="Ravi A."/>
            <person name="Getino M."/>
            <person name="Pursley I."/>
            <person name="Horton D.L."/>
            <person name="Alikhan N.F."/>
            <person name="Baker D."/>
            <person name="Gharbi K."/>
            <person name="Hall N."/>
            <person name="Watson M."/>
            <person name="Adriaenssens E.M."/>
            <person name="Foster-Nyarko E."/>
            <person name="Jarju S."/>
            <person name="Secka A."/>
            <person name="Antonio M."/>
            <person name="Oren A."/>
            <person name="Chaudhuri R.R."/>
            <person name="La Ragione R."/>
            <person name="Hildebrand F."/>
            <person name="Pallen M.J."/>
        </authorList>
    </citation>
    <scope>NUCLEOTIDE SEQUENCE</scope>
    <source>
        <strain evidence="8">18911</strain>
    </source>
</reference>
<comment type="function">
    <text evidence="6">Responsible for synthesis of pseudouridine from uracil.</text>
</comment>
<proteinExistence type="inferred from homology"/>
<dbReference type="InterPro" id="IPR006224">
    <property type="entry name" value="PsdUridine_synth_RluA-like_CS"/>
</dbReference>
<dbReference type="CDD" id="cd00165">
    <property type="entry name" value="S4"/>
    <property type="match status" value="1"/>
</dbReference>
<dbReference type="PANTHER" id="PTHR21600:SF44">
    <property type="entry name" value="RIBOSOMAL LARGE SUBUNIT PSEUDOURIDINE SYNTHASE D"/>
    <property type="match status" value="1"/>
</dbReference>
<comment type="caution">
    <text evidence="8">The sequence shown here is derived from an EMBL/GenBank/DDBJ whole genome shotgun (WGS) entry which is preliminary data.</text>
</comment>
<evidence type="ECO:0000256" key="4">
    <source>
        <dbReference type="PIRSR" id="PIRSR606225-1"/>
    </source>
</evidence>
<accession>A0A9D1SHP8</accession>
<dbReference type="Proteomes" id="UP000824094">
    <property type="component" value="Unassembled WGS sequence"/>
</dbReference>
<dbReference type="PANTHER" id="PTHR21600">
    <property type="entry name" value="MITOCHONDRIAL RNA PSEUDOURIDINE SYNTHASE"/>
    <property type="match status" value="1"/>
</dbReference>
<dbReference type="InterPro" id="IPR006145">
    <property type="entry name" value="PsdUridine_synth_RsuA/RluA"/>
</dbReference>
<name>A0A9D1SHP8_9FIRM</name>
<evidence type="ECO:0000256" key="6">
    <source>
        <dbReference type="RuleBase" id="RU362028"/>
    </source>
</evidence>
<dbReference type="SMART" id="SM00363">
    <property type="entry name" value="S4"/>
    <property type="match status" value="1"/>
</dbReference>
<dbReference type="Gene3D" id="3.30.2350.10">
    <property type="entry name" value="Pseudouridine synthase"/>
    <property type="match status" value="1"/>
</dbReference>
<dbReference type="InterPro" id="IPR020103">
    <property type="entry name" value="PsdUridine_synth_cat_dom_sf"/>
</dbReference>
<sequence length="308" mass="33718">MALHTFIFKVAPEKNGARIDVFLSEALGDCTRSRVRLCIIAGAVRADGETILKCGYHVKSGSTLEIDIRDAEPLKAEAENIPLDIVYQDSDMAVINKSAGMVTHPAPGSESGTLVNALLYNLKDLSGINGVLRPGIVHRLDKNTSGLIMVAKNDNAHLNLSRQIAEKSAKRYYIALVDGNLKEEGGIIEAPLGRNPTDRKKMAVVEGGDAAKTLYKVVERFGKYTLVAFELFTGRTHQIRVHAKYIHHSIVGDSTYGGTDEFGVNRQLLHAYRLSVALPSTGEVKNFYAPIPSDFRAVLKKLRSVTFK</sequence>
<dbReference type="InterPro" id="IPR050188">
    <property type="entry name" value="RluA_PseudoU_synthase"/>
</dbReference>
<evidence type="ECO:0000256" key="1">
    <source>
        <dbReference type="ARBA" id="ARBA00000073"/>
    </source>
</evidence>
<dbReference type="GO" id="GO:0003723">
    <property type="term" value="F:RNA binding"/>
    <property type="evidence" value="ECO:0007669"/>
    <property type="project" value="UniProtKB-KW"/>
</dbReference>
<reference evidence="8" key="1">
    <citation type="submission" date="2020-10" db="EMBL/GenBank/DDBJ databases">
        <authorList>
            <person name="Gilroy R."/>
        </authorList>
    </citation>
    <scope>NUCLEOTIDE SEQUENCE</scope>
    <source>
        <strain evidence="8">18911</strain>
    </source>
</reference>
<dbReference type="SUPFAM" id="SSF55120">
    <property type="entry name" value="Pseudouridine synthase"/>
    <property type="match status" value="1"/>
</dbReference>
<dbReference type="GO" id="GO:0120159">
    <property type="term" value="F:rRNA pseudouridine synthase activity"/>
    <property type="evidence" value="ECO:0007669"/>
    <property type="project" value="UniProtKB-ARBA"/>
</dbReference>
<dbReference type="EC" id="5.4.99.-" evidence="6"/>
<evidence type="ECO:0000256" key="2">
    <source>
        <dbReference type="ARBA" id="ARBA00010876"/>
    </source>
</evidence>
<dbReference type="Pfam" id="PF00849">
    <property type="entry name" value="PseudoU_synth_2"/>
    <property type="match status" value="1"/>
</dbReference>
<evidence type="ECO:0000256" key="3">
    <source>
        <dbReference type="ARBA" id="ARBA00023235"/>
    </source>
</evidence>
<protein>
    <recommendedName>
        <fullName evidence="6">Pseudouridine synthase</fullName>
        <ecNumber evidence="6">5.4.99.-</ecNumber>
    </recommendedName>
</protein>
<comment type="catalytic activity">
    <reaction evidence="1 6">
        <text>a uridine in RNA = a pseudouridine in RNA</text>
        <dbReference type="Rhea" id="RHEA:48348"/>
        <dbReference type="Rhea" id="RHEA-COMP:12068"/>
        <dbReference type="Rhea" id="RHEA-COMP:12069"/>
        <dbReference type="ChEBI" id="CHEBI:65314"/>
        <dbReference type="ChEBI" id="CHEBI:65315"/>
    </reaction>
</comment>
<dbReference type="Pfam" id="PF01479">
    <property type="entry name" value="S4"/>
    <property type="match status" value="1"/>
</dbReference>
<dbReference type="Gene3D" id="3.10.290.10">
    <property type="entry name" value="RNA-binding S4 domain"/>
    <property type="match status" value="1"/>
</dbReference>
<feature type="active site" evidence="4">
    <location>
        <position position="141"/>
    </location>
</feature>
<dbReference type="PROSITE" id="PS50889">
    <property type="entry name" value="S4"/>
    <property type="match status" value="1"/>
</dbReference>
<dbReference type="NCBIfam" id="TIGR00005">
    <property type="entry name" value="rluA_subfam"/>
    <property type="match status" value="1"/>
</dbReference>
<dbReference type="EMBL" id="DVNF01000048">
    <property type="protein sequence ID" value="HIU60037.1"/>
    <property type="molecule type" value="Genomic_DNA"/>
</dbReference>
<dbReference type="InterPro" id="IPR036986">
    <property type="entry name" value="S4_RNA-bd_sf"/>
</dbReference>
<dbReference type="AlphaFoldDB" id="A0A9D1SHP8"/>
<keyword evidence="3 6" id="KW-0413">Isomerase</keyword>
<dbReference type="CDD" id="cd02869">
    <property type="entry name" value="PseudoU_synth_RluA_like"/>
    <property type="match status" value="1"/>
</dbReference>
<feature type="domain" description="RNA-binding S4" evidence="7">
    <location>
        <begin position="17"/>
        <end position="82"/>
    </location>
</feature>
<evidence type="ECO:0000256" key="5">
    <source>
        <dbReference type="PROSITE-ProRule" id="PRU00182"/>
    </source>
</evidence>
<evidence type="ECO:0000259" key="7">
    <source>
        <dbReference type="SMART" id="SM00363"/>
    </source>
</evidence>
<comment type="similarity">
    <text evidence="2 6">Belongs to the pseudouridine synthase RluA family.</text>
</comment>
<dbReference type="InterPro" id="IPR002942">
    <property type="entry name" value="S4_RNA-bd"/>
</dbReference>
<dbReference type="PROSITE" id="PS01129">
    <property type="entry name" value="PSI_RLU"/>
    <property type="match status" value="1"/>
</dbReference>
<keyword evidence="5" id="KW-0694">RNA-binding</keyword>